<organism evidence="3 5">
    <name type="scientific">Candidatus Chlorohelix allophototropha</name>
    <dbReference type="NCBI Taxonomy" id="3003348"/>
    <lineage>
        <taxon>Bacteria</taxon>
        <taxon>Bacillati</taxon>
        <taxon>Chloroflexota</taxon>
        <taxon>Chloroflexia</taxon>
        <taxon>Candidatus Chloroheliales</taxon>
        <taxon>Candidatus Chloroheliaceae</taxon>
        <taxon>Candidatus Chlorohelix</taxon>
    </lineage>
</organism>
<reference evidence="4" key="2">
    <citation type="journal article" date="2024" name="Nature">
        <title>Anoxygenic phototroph of the Chloroflexota uses a type I reaction centre.</title>
        <authorList>
            <person name="Tsuji J.M."/>
            <person name="Shaw N.A."/>
            <person name="Nagashima S."/>
            <person name="Venkiteswaran J.J."/>
            <person name="Schiff S.L."/>
            <person name="Watanabe T."/>
            <person name="Fukui M."/>
            <person name="Hanada S."/>
            <person name="Tank M."/>
            <person name="Neufeld J.D."/>
        </authorList>
    </citation>
    <scope>NUCLEOTIDE SEQUENCE</scope>
    <source>
        <strain evidence="4">L227-S17</strain>
    </source>
</reference>
<reference evidence="3 5" key="1">
    <citation type="submission" date="2020-06" db="EMBL/GenBank/DDBJ databases">
        <title>Anoxygenic phototrophic Chloroflexota member uses a Type I reaction center.</title>
        <authorList>
            <person name="Tsuji J.M."/>
            <person name="Shaw N.A."/>
            <person name="Nagashima S."/>
            <person name="Venkiteswaran J."/>
            <person name="Schiff S.L."/>
            <person name="Hanada S."/>
            <person name="Tank M."/>
            <person name="Neufeld J.D."/>
        </authorList>
    </citation>
    <scope>NUCLEOTIDE SEQUENCE [LARGE SCALE GENOMIC DNA]</scope>
    <source>
        <strain evidence="3">L227-S17</strain>
    </source>
</reference>
<dbReference type="NCBIfam" id="TIGR00079">
    <property type="entry name" value="pept_deformyl"/>
    <property type="match status" value="1"/>
</dbReference>
<dbReference type="EMBL" id="JACATZ010000001">
    <property type="protein sequence ID" value="NWJ45934.1"/>
    <property type="molecule type" value="Genomic_DNA"/>
</dbReference>
<comment type="catalytic activity">
    <reaction evidence="2">
        <text>N-terminal N-formyl-L-methionyl-[peptide] + H2O = N-terminal L-methionyl-[peptide] + formate</text>
        <dbReference type="Rhea" id="RHEA:24420"/>
        <dbReference type="Rhea" id="RHEA-COMP:10639"/>
        <dbReference type="Rhea" id="RHEA-COMP:10640"/>
        <dbReference type="ChEBI" id="CHEBI:15377"/>
        <dbReference type="ChEBI" id="CHEBI:15740"/>
        <dbReference type="ChEBI" id="CHEBI:49298"/>
        <dbReference type="ChEBI" id="CHEBI:64731"/>
        <dbReference type="EC" id="3.5.1.88"/>
    </reaction>
</comment>
<sequence>MSNQLDINAKLADPVLQFTDMRLRQISAPVSAAEFDSVWLRDWVSRLDYSRVTFGGIGIAAPQVGLFSRLIVIAIPAHERVGFGQIAEVPLQALVNPEIVWYSEDMRKATEGCLSVKGYEGFVVRPGKIGVVAYSPEGKRLEFEADSLYARVLQHEIDHLDGILYPDRITTLRDLRKVSPVAPDDPVLNFNKLIPRPEAGLVM</sequence>
<dbReference type="PANTHER" id="PTHR10458">
    <property type="entry name" value="PEPTIDE DEFORMYLASE"/>
    <property type="match status" value="1"/>
</dbReference>
<dbReference type="GO" id="GO:0046872">
    <property type="term" value="F:metal ion binding"/>
    <property type="evidence" value="ECO:0007669"/>
    <property type="project" value="UniProtKB-KW"/>
</dbReference>
<dbReference type="InterPro" id="IPR036821">
    <property type="entry name" value="Peptide_deformylase_sf"/>
</dbReference>
<dbReference type="GO" id="GO:0006412">
    <property type="term" value="P:translation"/>
    <property type="evidence" value="ECO:0007669"/>
    <property type="project" value="UniProtKB-UniRule"/>
</dbReference>
<dbReference type="PRINTS" id="PR01576">
    <property type="entry name" value="PDEFORMYLASE"/>
</dbReference>
<evidence type="ECO:0000313" key="6">
    <source>
        <dbReference type="Proteomes" id="UP001431572"/>
    </source>
</evidence>
<dbReference type="CDD" id="cd00487">
    <property type="entry name" value="Pep_deformylase"/>
    <property type="match status" value="1"/>
</dbReference>
<keyword evidence="2" id="KW-0648">Protein biosynthesis</keyword>
<evidence type="ECO:0000313" key="5">
    <source>
        <dbReference type="Proteomes" id="UP000521676"/>
    </source>
</evidence>
<dbReference type="SUPFAM" id="SSF56420">
    <property type="entry name" value="Peptide deformylase"/>
    <property type="match status" value="1"/>
</dbReference>
<feature type="active site" evidence="2">
    <location>
        <position position="156"/>
    </location>
</feature>
<feature type="binding site" evidence="2">
    <location>
        <position position="113"/>
    </location>
    <ligand>
        <name>Fe cation</name>
        <dbReference type="ChEBI" id="CHEBI:24875"/>
    </ligand>
</feature>
<dbReference type="EMBL" id="CP128399">
    <property type="protein sequence ID" value="WJW67795.1"/>
    <property type="molecule type" value="Genomic_DNA"/>
</dbReference>
<keyword evidence="6" id="KW-1185">Reference proteome</keyword>
<gene>
    <name evidence="2 3" type="primary">def</name>
    <name evidence="3" type="ORF">HXX08_08650</name>
    <name evidence="4" type="ORF">OZ401_001074</name>
</gene>
<comment type="similarity">
    <text evidence="1 2">Belongs to the polypeptide deformylase family.</text>
</comment>
<comment type="function">
    <text evidence="2">Removes the formyl group from the N-terminal Met of newly synthesized proteins. Requires at least a dipeptide for an efficient rate of reaction. N-terminal L-methionine is a prerequisite for activity but the enzyme has broad specificity at other positions.</text>
</comment>
<evidence type="ECO:0000313" key="4">
    <source>
        <dbReference type="EMBL" id="WJW67795.1"/>
    </source>
</evidence>
<feature type="binding site" evidence="2">
    <location>
        <position position="155"/>
    </location>
    <ligand>
        <name>Fe cation</name>
        <dbReference type="ChEBI" id="CHEBI:24875"/>
    </ligand>
</feature>
<dbReference type="GO" id="GO:0042586">
    <property type="term" value="F:peptide deformylase activity"/>
    <property type="evidence" value="ECO:0007669"/>
    <property type="project" value="UniProtKB-UniRule"/>
</dbReference>
<dbReference type="HAMAP" id="MF_00163">
    <property type="entry name" value="Pep_deformylase"/>
    <property type="match status" value="1"/>
</dbReference>
<dbReference type="PIRSF" id="PIRSF004749">
    <property type="entry name" value="Pep_def"/>
    <property type="match status" value="1"/>
</dbReference>
<dbReference type="Gene3D" id="3.90.45.10">
    <property type="entry name" value="Peptide deformylase"/>
    <property type="match status" value="1"/>
</dbReference>
<dbReference type="PANTHER" id="PTHR10458:SF22">
    <property type="entry name" value="PEPTIDE DEFORMYLASE"/>
    <property type="match status" value="1"/>
</dbReference>
<keyword evidence="2" id="KW-0479">Metal-binding</keyword>
<comment type="cofactor">
    <cofactor evidence="2">
        <name>Fe(2+)</name>
        <dbReference type="ChEBI" id="CHEBI:29033"/>
    </cofactor>
    <text evidence="2">Binds 1 Fe(2+) ion.</text>
</comment>
<dbReference type="InterPro" id="IPR023635">
    <property type="entry name" value="Peptide_deformylase"/>
</dbReference>
<dbReference type="RefSeq" id="WP_341469685.1">
    <property type="nucleotide sequence ID" value="NZ_CP128399.1"/>
</dbReference>
<evidence type="ECO:0000256" key="1">
    <source>
        <dbReference type="ARBA" id="ARBA00010759"/>
    </source>
</evidence>
<keyword evidence="2" id="KW-0408">Iron</keyword>
<protein>
    <recommendedName>
        <fullName evidence="2">Peptide deformylase</fullName>
        <shortName evidence="2">PDF</shortName>
        <ecNumber evidence="2">3.5.1.88</ecNumber>
    </recommendedName>
    <alternativeName>
        <fullName evidence="2">Polypeptide deformylase</fullName>
    </alternativeName>
</protein>
<accession>A0A8T7LV81</accession>
<name>A0A8T7LV81_9CHLR</name>
<dbReference type="AlphaFoldDB" id="A0A8T7LV81"/>
<dbReference type="EC" id="3.5.1.88" evidence="2"/>
<evidence type="ECO:0000256" key="2">
    <source>
        <dbReference type="HAMAP-Rule" id="MF_00163"/>
    </source>
</evidence>
<dbReference type="Proteomes" id="UP001431572">
    <property type="component" value="Chromosome 1"/>
</dbReference>
<feature type="binding site" evidence="2">
    <location>
        <position position="159"/>
    </location>
    <ligand>
        <name>Fe cation</name>
        <dbReference type="ChEBI" id="CHEBI:24875"/>
    </ligand>
</feature>
<keyword evidence="2 3" id="KW-0378">Hydrolase</keyword>
<evidence type="ECO:0000313" key="3">
    <source>
        <dbReference type="EMBL" id="NWJ45934.1"/>
    </source>
</evidence>
<proteinExistence type="inferred from homology"/>
<dbReference type="Proteomes" id="UP000521676">
    <property type="component" value="Unassembled WGS sequence"/>
</dbReference>
<dbReference type="Pfam" id="PF01327">
    <property type="entry name" value="Pep_deformylase"/>
    <property type="match status" value="1"/>
</dbReference>